<sequence length="37" mass="4262">MGVFLGSSKIIFIYKSKIQIGSVSMRAFKKTEYSIFR</sequence>
<evidence type="ECO:0000313" key="2">
    <source>
        <dbReference type="Proteomes" id="UP000012313"/>
    </source>
</evidence>
<gene>
    <name evidence="1" type="ORF">LEP1GSC060_1282</name>
</gene>
<keyword evidence="2" id="KW-1185">Reference proteome</keyword>
<dbReference type="EMBL" id="AOHC02000010">
    <property type="protein sequence ID" value="EMY79588.1"/>
    <property type="molecule type" value="Genomic_DNA"/>
</dbReference>
<dbReference type="AlphaFoldDB" id="N1WUP3"/>
<proteinExistence type="predicted"/>
<name>N1WUP3_9LEPT</name>
<comment type="caution">
    <text evidence="1">The sequence shown here is derived from an EMBL/GenBank/DDBJ whole genome shotgun (WGS) entry which is preliminary data.</text>
</comment>
<organism evidence="1 2">
    <name type="scientific">Leptospira weilii serovar Ranarum str. ICFT</name>
    <dbReference type="NCBI Taxonomy" id="1218598"/>
    <lineage>
        <taxon>Bacteria</taxon>
        <taxon>Pseudomonadati</taxon>
        <taxon>Spirochaetota</taxon>
        <taxon>Spirochaetia</taxon>
        <taxon>Leptospirales</taxon>
        <taxon>Leptospiraceae</taxon>
        <taxon>Leptospira</taxon>
    </lineage>
</organism>
<dbReference type="STRING" id="1218598.LEP1GSC060_1282"/>
<reference evidence="1" key="1">
    <citation type="submission" date="2013-03" db="EMBL/GenBank/DDBJ databases">
        <authorList>
            <person name="Harkins D.M."/>
            <person name="Durkin A.S."/>
            <person name="Brinkac L.M."/>
            <person name="Haft D.H."/>
            <person name="Selengut J.D."/>
            <person name="Sanka R."/>
            <person name="DePew J."/>
            <person name="Purushe J."/>
            <person name="Hartskeerl R.A."/>
            <person name="Ahmed A."/>
            <person name="van der Linden H."/>
            <person name="Goris M.G.A."/>
            <person name="Vinetz J.M."/>
            <person name="Sutton G.G."/>
            <person name="Nierman W.C."/>
            <person name="Fouts D.E."/>
        </authorList>
    </citation>
    <scope>NUCLEOTIDE SEQUENCE [LARGE SCALE GENOMIC DNA]</scope>
    <source>
        <strain evidence="1">ICFT</strain>
    </source>
</reference>
<dbReference type="Proteomes" id="UP000012313">
    <property type="component" value="Unassembled WGS sequence"/>
</dbReference>
<evidence type="ECO:0000313" key="1">
    <source>
        <dbReference type="EMBL" id="EMY79588.1"/>
    </source>
</evidence>
<protein>
    <submittedName>
        <fullName evidence="1">Uncharacterized protein</fullName>
    </submittedName>
</protein>
<accession>N1WUP3</accession>